<dbReference type="InterPro" id="IPR008279">
    <property type="entry name" value="PEP-util_enz_mobile_dom"/>
</dbReference>
<dbReference type="PANTHER" id="PTHR43615:SF1">
    <property type="entry name" value="PPDK_N DOMAIN-CONTAINING PROTEIN"/>
    <property type="match status" value="1"/>
</dbReference>
<comment type="similarity">
    <text evidence="1">Belongs to the PEP-utilizing enzyme family.</text>
</comment>
<dbReference type="InterPro" id="IPR013815">
    <property type="entry name" value="ATP_grasp_subdomain_1"/>
</dbReference>
<dbReference type="PANTHER" id="PTHR43615">
    <property type="entry name" value="PHOSPHOENOLPYRUVATE SYNTHASE-RELATED"/>
    <property type="match status" value="1"/>
</dbReference>
<dbReference type="Gene3D" id="3.50.30.10">
    <property type="entry name" value="Phosphohistidine domain"/>
    <property type="match status" value="1"/>
</dbReference>
<organism evidence="4 5">
    <name type="scientific">Ceratosolen solmsi marchali</name>
    <dbReference type="NCBI Taxonomy" id="326594"/>
    <lineage>
        <taxon>Eukaryota</taxon>
        <taxon>Metazoa</taxon>
        <taxon>Ecdysozoa</taxon>
        <taxon>Arthropoda</taxon>
        <taxon>Hexapoda</taxon>
        <taxon>Insecta</taxon>
        <taxon>Pterygota</taxon>
        <taxon>Neoptera</taxon>
        <taxon>Endopterygota</taxon>
        <taxon>Hymenoptera</taxon>
        <taxon>Apocrita</taxon>
        <taxon>Proctotrupomorpha</taxon>
        <taxon>Chalcidoidea</taxon>
        <taxon>Agaonidae</taxon>
        <taxon>Agaoninae</taxon>
        <taxon>Ceratosolen</taxon>
    </lineage>
</organism>
<reference evidence="5" key="1">
    <citation type="submission" date="2025-08" db="UniProtKB">
        <authorList>
            <consortium name="RefSeq"/>
        </authorList>
    </citation>
    <scope>IDENTIFICATION</scope>
</reference>
<dbReference type="InterPro" id="IPR051549">
    <property type="entry name" value="PEP_Utilizing_Enz"/>
</dbReference>
<accession>A0AAJ6YF61</accession>
<dbReference type="SUPFAM" id="SSF52009">
    <property type="entry name" value="Phosphohistidine domain"/>
    <property type="match status" value="1"/>
</dbReference>
<evidence type="ECO:0000256" key="1">
    <source>
        <dbReference type="ARBA" id="ARBA00007837"/>
    </source>
</evidence>
<dbReference type="InterPro" id="IPR002192">
    <property type="entry name" value="PPDK_AMP/ATP-bd"/>
</dbReference>
<feature type="domain" description="Pyruvate phosphate dikinase AMP/ATP-binding" evidence="3">
    <location>
        <begin position="143"/>
        <end position="454"/>
    </location>
</feature>
<name>A0AAJ6YF61_9HYME</name>
<dbReference type="GO" id="GO:0016301">
    <property type="term" value="F:kinase activity"/>
    <property type="evidence" value="ECO:0007669"/>
    <property type="project" value="InterPro"/>
</dbReference>
<protein>
    <submittedName>
        <fullName evidence="5">Uncharacterized protein LOC105361447</fullName>
    </submittedName>
</protein>
<evidence type="ECO:0000313" key="5">
    <source>
        <dbReference type="RefSeq" id="XP_011496926.1"/>
    </source>
</evidence>
<keyword evidence="4" id="KW-1185">Reference proteome</keyword>
<evidence type="ECO:0000259" key="2">
    <source>
        <dbReference type="Pfam" id="PF00391"/>
    </source>
</evidence>
<dbReference type="InterPro" id="IPR036637">
    <property type="entry name" value="Phosphohistidine_dom_sf"/>
</dbReference>
<evidence type="ECO:0000259" key="3">
    <source>
        <dbReference type="Pfam" id="PF01326"/>
    </source>
</evidence>
<dbReference type="Pfam" id="PF00391">
    <property type="entry name" value="PEP-utilizers"/>
    <property type="match status" value="1"/>
</dbReference>
<dbReference type="Gene3D" id="3.30.470.20">
    <property type="entry name" value="ATP-grasp fold, B domain"/>
    <property type="match status" value="1"/>
</dbReference>
<dbReference type="RefSeq" id="XP_011496926.1">
    <property type="nucleotide sequence ID" value="XM_011498624.1"/>
</dbReference>
<dbReference type="GO" id="GO:0005524">
    <property type="term" value="F:ATP binding"/>
    <property type="evidence" value="ECO:0007669"/>
    <property type="project" value="InterPro"/>
</dbReference>
<dbReference type="SUPFAM" id="SSF56059">
    <property type="entry name" value="Glutathione synthetase ATP-binding domain-like"/>
    <property type="match status" value="1"/>
</dbReference>
<proteinExistence type="inferred from homology"/>
<sequence length="1029" mass="116542">MNKGLKNIQLGHLKDPIDDLHCINSLCFNIKQFLNYYNNGFDEYTFQFRAGDRKYEVIIKLLRESKKIVYGGYPWDSQYKYYHFKMKLNNVSGVGLLQMWQPYSNSCPIKLSLVKNFFGSQEFNESSIVYTLIFDDIRCQNKNIVGGKGASIAELSSIKTTEFFIPKGFCLTTYALELHIKCHTNLSEAINLLIRVCNGEKNGDLKEYTQKVVSLMENTPVIDIIKEEILTNLKQFKSRNPENIYAIRSSAIGEDNEDTSAAGQNSTYLGIKGDYEVLKYVSYCWASLYSYRSVEYRRQNGLEIKALMGVCIQQMVNADVAGVMFTRHPLTGNPKEIFINSNYGLGETVVSALVDPDTVIVQRNSRNLLSINTSMIGKKSQKISMKIDVSGTDIMNVSTEETFKLSISLDMALKLAEIAVTLDQLYNAPRDIEWALFQDNVYLLQCRPITSLNTWTDFELTHELGSGVPSDSDILTFSNVGEVLPMVLTPLTLSCIISGLNMSTESNIVRKPVLHTYTNHLFIANMRCTLNYMNLLLRFVEEKISQSIKVMEIAICGRSIITPDIHEMAKKRNGVLKLFKLIKQRTGILLDLWWNSDKVAYANRIVDRCRIAPIVKNLSEFNTAQDIFCAVTNMLNDFNGVSMSHSHTSKCSIFYQVLIMSILTEGNKDFTMEHYSDIAILLRSCSDVISAQVPIALKKITRTVRESGLSKEFKSVDISEMMNWLLLKCPTAYDQVQQFINIHGHRGIEEFELITETWSMKPEKFLYTIQLMMDSVEEDHIDKSLSSRETVAYLKTPQKSLTRWILRLLLPAMRKAVSQREKTKALIIEMVHNLRLAYRRLAVLLMKEGRLPDQALIFFLTHKELGELVSKPNPGLLRKATRRAKLRLQLQKYKYNEVNYGMLKPVEEMKISTIEDGICIQGTSVCNGMVTGRACIALTLEEAREIKPGDILITNATDIGWSPYFPLLGGVVTELGGLISHGAVVAREYGLPCIVSVENATGKFKTGEIVTLNGYTGTIKIHKKIKDIL</sequence>
<dbReference type="Pfam" id="PF01326">
    <property type="entry name" value="PPDK_N"/>
    <property type="match status" value="1"/>
</dbReference>
<dbReference type="AlphaFoldDB" id="A0AAJ6YF61"/>
<dbReference type="Gene3D" id="3.30.1490.20">
    <property type="entry name" value="ATP-grasp fold, A domain"/>
    <property type="match status" value="1"/>
</dbReference>
<evidence type="ECO:0000313" key="4">
    <source>
        <dbReference type="Proteomes" id="UP000695007"/>
    </source>
</evidence>
<dbReference type="GeneID" id="105361447"/>
<gene>
    <name evidence="5" type="primary">LOC105361447</name>
</gene>
<dbReference type="KEGG" id="csol:105361447"/>
<dbReference type="Proteomes" id="UP000695007">
    <property type="component" value="Unplaced"/>
</dbReference>
<feature type="domain" description="PEP-utilising enzyme mobile" evidence="2">
    <location>
        <begin position="946"/>
        <end position="1017"/>
    </location>
</feature>